<dbReference type="AlphaFoldDB" id="A0A7I8DH18"/>
<sequence length="186" mass="20883">MLIRKKVIPIISGLVIMGFSIIYIYQNVNNQTKISDASSVTSMKDDADDEPIHVKDMKSLDDITDDMIIQRTVGYNTKNYSSSYSDNNFEISVGTFSGCDFSKIIHTEQESKVTIHYSTTMKKDSMRLDLIVDDKIISIPIDQKEFTYTLPKGDTVIALTGYKASGKIEMSLDTSTGVKFIQDTDF</sequence>
<keyword evidence="1" id="KW-1133">Transmembrane helix</keyword>
<dbReference type="RefSeq" id="WP_185258164.1">
    <property type="nucleotide sequence ID" value="NZ_AP023368.1"/>
</dbReference>
<name>A0A7I8DH18_9FIRM</name>
<gene>
    <name evidence="2" type="ORF">bsdcttw_08100</name>
</gene>
<keyword evidence="1" id="KW-0812">Transmembrane</keyword>
<evidence type="ECO:0000256" key="1">
    <source>
        <dbReference type="SAM" id="Phobius"/>
    </source>
</evidence>
<dbReference type="KEGG" id="acht:bsdcttw_08100"/>
<protein>
    <submittedName>
        <fullName evidence="2">Uncharacterized protein</fullName>
    </submittedName>
</protein>
<reference evidence="2 3" key="1">
    <citation type="submission" date="2020-08" db="EMBL/GenBank/DDBJ databases">
        <title>Draft genome sequencing of an Anaerocolumna strain isolated from anoxic soil subjected to BSD treatment.</title>
        <authorList>
            <person name="Uek A."/>
            <person name="Tonouchi A."/>
        </authorList>
    </citation>
    <scope>NUCLEOTIDE SEQUENCE [LARGE SCALE GENOMIC DNA]</scope>
    <source>
        <strain evidence="2 3">CTTW</strain>
    </source>
</reference>
<evidence type="ECO:0000313" key="2">
    <source>
        <dbReference type="EMBL" id="BCJ97769.1"/>
    </source>
</evidence>
<proteinExistence type="predicted"/>
<organism evidence="2 3">
    <name type="scientific">Anaerocolumna chitinilytica</name>
    <dbReference type="NCBI Taxonomy" id="1727145"/>
    <lineage>
        <taxon>Bacteria</taxon>
        <taxon>Bacillati</taxon>
        <taxon>Bacillota</taxon>
        <taxon>Clostridia</taxon>
        <taxon>Lachnospirales</taxon>
        <taxon>Lachnospiraceae</taxon>
        <taxon>Anaerocolumna</taxon>
    </lineage>
</organism>
<evidence type="ECO:0000313" key="3">
    <source>
        <dbReference type="Proteomes" id="UP000515703"/>
    </source>
</evidence>
<reference evidence="2 3" key="2">
    <citation type="submission" date="2020-08" db="EMBL/GenBank/DDBJ databases">
        <authorList>
            <person name="Ueki A."/>
            <person name="Tonouchi A."/>
        </authorList>
    </citation>
    <scope>NUCLEOTIDE SEQUENCE [LARGE SCALE GENOMIC DNA]</scope>
    <source>
        <strain evidence="2 3">CTTW</strain>
    </source>
</reference>
<accession>A0A7I8DH18</accession>
<feature type="transmembrane region" description="Helical" evidence="1">
    <location>
        <begin position="7"/>
        <end position="25"/>
    </location>
</feature>
<keyword evidence="3" id="KW-1185">Reference proteome</keyword>
<dbReference type="Proteomes" id="UP000515703">
    <property type="component" value="Chromosome"/>
</dbReference>
<dbReference type="EMBL" id="AP023368">
    <property type="protein sequence ID" value="BCJ97769.1"/>
    <property type="molecule type" value="Genomic_DNA"/>
</dbReference>
<keyword evidence="1" id="KW-0472">Membrane</keyword>